<keyword evidence="6" id="KW-0539">Nucleus</keyword>
<gene>
    <name evidence="9" type="primary">LOC111021566</name>
</gene>
<dbReference type="PANTHER" id="PTHR46998">
    <property type="entry name" value="WUSCHEL-RELATED HOMEOBOX 11"/>
    <property type="match status" value="1"/>
</dbReference>
<dbReference type="GO" id="GO:0003677">
    <property type="term" value="F:DNA binding"/>
    <property type="evidence" value="ECO:0007669"/>
    <property type="project" value="UniProtKB-KW"/>
</dbReference>
<evidence type="ECO:0000256" key="1">
    <source>
        <dbReference type="ARBA" id="ARBA00022473"/>
    </source>
</evidence>
<dbReference type="GO" id="GO:0048830">
    <property type="term" value="P:adventitious root development"/>
    <property type="evidence" value="ECO:0007669"/>
    <property type="project" value="InterPro"/>
</dbReference>
<keyword evidence="5" id="KW-0804">Transcription</keyword>
<keyword evidence="4" id="KW-0371">Homeobox</keyword>
<keyword evidence="1" id="KW-0217">Developmental protein</keyword>
<keyword evidence="3" id="KW-0238">DNA-binding</keyword>
<dbReference type="RefSeq" id="XP_022154275.1">
    <property type="nucleotide sequence ID" value="XM_022298583.1"/>
</dbReference>
<evidence type="ECO:0000256" key="4">
    <source>
        <dbReference type="ARBA" id="ARBA00023155"/>
    </source>
</evidence>
<evidence type="ECO:0000313" key="9">
    <source>
        <dbReference type="RefSeq" id="XP_022154275.1"/>
    </source>
</evidence>
<dbReference type="GeneID" id="111021566"/>
<keyword evidence="8" id="KW-1185">Reference proteome</keyword>
<sequence>MGFSEIDQMAVTTTPFCPSEITSNLEFQSGYIIIFINGVPTEVPKGAVDIKAMFGEEAVLVHSSGLPVLTNEFGISLHSLQHGESYFLVSRPT</sequence>
<evidence type="ECO:0000256" key="5">
    <source>
        <dbReference type="ARBA" id="ARBA00023163"/>
    </source>
</evidence>
<evidence type="ECO:0000256" key="3">
    <source>
        <dbReference type="ARBA" id="ARBA00023125"/>
    </source>
</evidence>
<protein>
    <submittedName>
        <fullName evidence="9">WUSCHEL-related homeobox 11-like</fullName>
    </submittedName>
</protein>
<dbReference type="AlphaFoldDB" id="A0A6J1DJ65"/>
<dbReference type="Proteomes" id="UP000504603">
    <property type="component" value="Unplaced"/>
</dbReference>
<proteinExistence type="inferred from homology"/>
<organism evidence="8 9">
    <name type="scientific">Momordica charantia</name>
    <name type="common">Bitter gourd</name>
    <name type="synonym">Balsam pear</name>
    <dbReference type="NCBI Taxonomy" id="3673"/>
    <lineage>
        <taxon>Eukaryota</taxon>
        <taxon>Viridiplantae</taxon>
        <taxon>Streptophyta</taxon>
        <taxon>Embryophyta</taxon>
        <taxon>Tracheophyta</taxon>
        <taxon>Spermatophyta</taxon>
        <taxon>Magnoliopsida</taxon>
        <taxon>eudicotyledons</taxon>
        <taxon>Gunneridae</taxon>
        <taxon>Pentapetalae</taxon>
        <taxon>rosids</taxon>
        <taxon>fabids</taxon>
        <taxon>Cucurbitales</taxon>
        <taxon>Cucurbitaceae</taxon>
        <taxon>Momordiceae</taxon>
        <taxon>Momordica</taxon>
    </lineage>
</organism>
<accession>A0A6J1DJ65</accession>
<dbReference type="OrthoDB" id="670226at2759"/>
<keyword evidence="2" id="KW-0805">Transcription regulation</keyword>
<name>A0A6J1DJ65_MOMCH</name>
<dbReference type="GO" id="GO:0003700">
    <property type="term" value="F:DNA-binding transcription factor activity"/>
    <property type="evidence" value="ECO:0007669"/>
    <property type="project" value="InterPro"/>
</dbReference>
<evidence type="ECO:0000256" key="7">
    <source>
        <dbReference type="ARBA" id="ARBA00024040"/>
    </source>
</evidence>
<evidence type="ECO:0000256" key="2">
    <source>
        <dbReference type="ARBA" id="ARBA00023015"/>
    </source>
</evidence>
<comment type="similarity">
    <text evidence="7">Belongs to the WUS homeobox family.</text>
</comment>
<dbReference type="PANTHER" id="PTHR46998:SF2">
    <property type="entry name" value="WUSCHEL-RELATED HOMEOBOX 11"/>
    <property type="match status" value="1"/>
</dbReference>
<dbReference type="InterPro" id="IPR044558">
    <property type="entry name" value="WOX11-like"/>
</dbReference>
<evidence type="ECO:0000256" key="6">
    <source>
        <dbReference type="ARBA" id="ARBA00023242"/>
    </source>
</evidence>
<dbReference type="KEGG" id="mcha:111021566"/>
<evidence type="ECO:0000313" key="8">
    <source>
        <dbReference type="Proteomes" id="UP000504603"/>
    </source>
</evidence>
<reference evidence="9" key="1">
    <citation type="submission" date="2025-08" db="UniProtKB">
        <authorList>
            <consortium name="RefSeq"/>
        </authorList>
    </citation>
    <scope>IDENTIFICATION</scope>
    <source>
        <strain evidence="9">OHB3-1</strain>
    </source>
</reference>